<evidence type="ECO:0000313" key="3">
    <source>
        <dbReference type="EMBL" id="GAD44671.1"/>
    </source>
</evidence>
<accession>F9P6I6</accession>
<gene>
    <name evidence="3" type="ORF">ANG5_1199</name>
    <name evidence="2" type="ORF">HMPREF1042_1086</name>
</gene>
<sequence length="61" mass="7175">MFQTRLLSRRKLNNTTVALSFYLFLVTNFFLGTLLTFYIFFATLKSVKFGGKEFMYKKSIA</sequence>
<evidence type="ECO:0000313" key="4">
    <source>
        <dbReference type="Proteomes" id="UP000003287"/>
    </source>
</evidence>
<name>F9P6I6_STRCV</name>
<evidence type="ECO:0000313" key="5">
    <source>
        <dbReference type="Proteomes" id="UP000016985"/>
    </source>
</evidence>
<reference evidence="3 5" key="2">
    <citation type="submission" date="2013-09" db="EMBL/GenBank/DDBJ databases">
        <title>Genome Sequences of seven clinical isolates and type strains of anginosus group streptococci.</title>
        <authorList>
            <person name="Maruyama F."/>
            <person name="Sakurai A."/>
            <person name="Ogura Y."/>
            <person name="Homma H."/>
            <person name="Takahashi N."/>
            <person name="Ohtsubo Y."/>
            <person name="Hoshino T."/>
            <person name="Okahashi N."/>
            <person name="Nakagawa I."/>
            <person name="Kimura S."/>
            <person name="Fujiwara T."/>
            <person name="Hayashi T."/>
            <person name="Shintani S."/>
        </authorList>
    </citation>
    <scope>NUCLEOTIDE SEQUENCE [LARGE SCALE GENOMIC DNA]</scope>
    <source>
        <strain evidence="3">CCUG 46377</strain>
        <strain evidence="5">CCUG46377</strain>
    </source>
</reference>
<feature type="transmembrane region" description="Helical" evidence="1">
    <location>
        <begin position="21"/>
        <end position="41"/>
    </location>
</feature>
<proteinExistence type="predicted"/>
<dbReference type="Proteomes" id="UP000003287">
    <property type="component" value="Unassembled WGS sequence"/>
</dbReference>
<keyword evidence="5" id="KW-1185">Reference proteome</keyword>
<dbReference type="EMBL" id="AFUP01000003">
    <property type="protein sequence ID" value="EGV09469.1"/>
    <property type="molecule type" value="Genomic_DNA"/>
</dbReference>
<dbReference type="AlphaFoldDB" id="F9P6I6"/>
<evidence type="ECO:0000313" key="2">
    <source>
        <dbReference type="EMBL" id="EGV09469.1"/>
    </source>
</evidence>
<organism evidence="2 4">
    <name type="scientific">Streptococcus constellatus subsp. pharyngis SK1060 = CCUG 46377</name>
    <dbReference type="NCBI Taxonomy" id="1035184"/>
    <lineage>
        <taxon>Bacteria</taxon>
        <taxon>Bacillati</taxon>
        <taxon>Bacillota</taxon>
        <taxon>Bacilli</taxon>
        <taxon>Lactobacillales</taxon>
        <taxon>Streptococcaceae</taxon>
        <taxon>Streptococcus</taxon>
        <taxon>Streptococcus anginosus group</taxon>
    </lineage>
</organism>
<protein>
    <submittedName>
        <fullName evidence="2">Conserved domain protein</fullName>
    </submittedName>
</protein>
<dbReference type="Proteomes" id="UP000016985">
    <property type="component" value="Unassembled WGS sequence"/>
</dbReference>
<keyword evidence="1" id="KW-1133">Transmembrane helix</keyword>
<keyword evidence="1" id="KW-0812">Transmembrane</keyword>
<evidence type="ECO:0000256" key="1">
    <source>
        <dbReference type="SAM" id="Phobius"/>
    </source>
</evidence>
<keyword evidence="1" id="KW-0472">Membrane</keyword>
<reference evidence="2 4" key="1">
    <citation type="submission" date="2011-06" db="EMBL/GenBank/DDBJ databases">
        <authorList>
            <person name="Harkins D.M."/>
            <person name="Madupu R."/>
            <person name="Durkin A.S."/>
            <person name="Torralba M."/>
            <person name="Methe B."/>
            <person name="Sutton G.G."/>
            <person name="Nelson K.E."/>
        </authorList>
    </citation>
    <scope>NUCLEOTIDE SEQUENCE [LARGE SCALE GENOMIC DNA]</scope>
    <source>
        <strain evidence="2 4">SK1060</strain>
    </source>
</reference>
<dbReference type="EMBL" id="BASX01000008">
    <property type="protein sequence ID" value="GAD44671.1"/>
    <property type="molecule type" value="Genomic_DNA"/>
</dbReference>